<evidence type="ECO:0000313" key="2">
    <source>
        <dbReference type="Proteomes" id="UP000856143"/>
    </source>
</evidence>
<reference evidence="1" key="1">
    <citation type="journal article" date="2018" name="Genome Biol.">
        <title>SKESA: strategic k-mer extension for scrupulous assemblies.</title>
        <authorList>
            <person name="Souvorov A."/>
            <person name="Agarwala R."/>
            <person name="Lipman D.J."/>
        </authorList>
    </citation>
    <scope>NUCLEOTIDE SEQUENCE</scope>
    <source>
        <strain evidence="1">R404</strain>
    </source>
</reference>
<accession>A0AAN5L5Y7</accession>
<name>A0AAN5L5Y7_KLEOX</name>
<dbReference type="EMBL" id="DACSEO010000009">
    <property type="protein sequence ID" value="HAT1680504.1"/>
    <property type="molecule type" value="Genomic_DNA"/>
</dbReference>
<evidence type="ECO:0000313" key="1">
    <source>
        <dbReference type="EMBL" id="HAT1680504.1"/>
    </source>
</evidence>
<proteinExistence type="predicted"/>
<comment type="caution">
    <text evidence="1">The sequence shown here is derived from an EMBL/GenBank/DDBJ whole genome shotgun (WGS) entry which is preliminary data.</text>
</comment>
<sequence>MEQSTESRILEYIRRQQPVKLVVMLSDLGIDRETYYAATLLLRQSRKIISAGRHGIFAGDEAYMAWWEQLHDRLVKNKVP</sequence>
<dbReference type="AlphaFoldDB" id="A0AAN5L5Y7"/>
<reference evidence="1" key="2">
    <citation type="submission" date="2020-11" db="EMBL/GenBank/DDBJ databases">
        <authorList>
            <consortium name="NCBI Pathogen Detection Project"/>
        </authorList>
    </citation>
    <scope>NUCLEOTIDE SEQUENCE</scope>
    <source>
        <strain evidence="1">R404</strain>
    </source>
</reference>
<organism evidence="1 2">
    <name type="scientific">Klebsiella oxytoca</name>
    <dbReference type="NCBI Taxonomy" id="571"/>
    <lineage>
        <taxon>Bacteria</taxon>
        <taxon>Pseudomonadati</taxon>
        <taxon>Pseudomonadota</taxon>
        <taxon>Gammaproteobacteria</taxon>
        <taxon>Enterobacterales</taxon>
        <taxon>Enterobacteriaceae</taxon>
        <taxon>Klebsiella/Raoultella group</taxon>
        <taxon>Klebsiella</taxon>
    </lineage>
</organism>
<dbReference type="Proteomes" id="UP000856143">
    <property type="component" value="Unassembled WGS sequence"/>
</dbReference>
<gene>
    <name evidence="1" type="ORF">I8Y21_001110</name>
</gene>
<protein>
    <submittedName>
        <fullName evidence="1">Uncharacterized protein</fullName>
    </submittedName>
</protein>